<dbReference type="PANTHER" id="PTHR33744:SF15">
    <property type="entry name" value="CARBOHYDRATE DIACID REGULATOR"/>
    <property type="match status" value="1"/>
</dbReference>
<proteinExistence type="predicted"/>
<dbReference type="AlphaFoldDB" id="A0A1T2X8Z9"/>
<keyword evidence="3" id="KW-1185">Reference proteome</keyword>
<dbReference type="InterPro" id="IPR042070">
    <property type="entry name" value="PucR_C-HTH_sf"/>
</dbReference>
<dbReference type="InterPro" id="IPR051448">
    <property type="entry name" value="CdaR-like_regulators"/>
</dbReference>
<organism evidence="2 3">
    <name type="scientific">Paenibacillus selenitireducens</name>
    <dbReference type="NCBI Taxonomy" id="1324314"/>
    <lineage>
        <taxon>Bacteria</taxon>
        <taxon>Bacillati</taxon>
        <taxon>Bacillota</taxon>
        <taxon>Bacilli</taxon>
        <taxon>Bacillales</taxon>
        <taxon>Paenibacillaceae</taxon>
        <taxon>Paenibacillus</taxon>
    </lineage>
</organism>
<dbReference type="Gene3D" id="1.10.10.2840">
    <property type="entry name" value="PucR C-terminal helix-turn-helix domain"/>
    <property type="match status" value="1"/>
</dbReference>
<evidence type="ECO:0000313" key="2">
    <source>
        <dbReference type="EMBL" id="OPA76341.1"/>
    </source>
</evidence>
<comment type="caution">
    <text evidence="2">The sequence shown here is derived from an EMBL/GenBank/DDBJ whole genome shotgun (WGS) entry which is preliminary data.</text>
</comment>
<dbReference type="InterPro" id="IPR025736">
    <property type="entry name" value="PucR_C-HTH_dom"/>
</dbReference>
<dbReference type="Pfam" id="PF13556">
    <property type="entry name" value="HTH_30"/>
    <property type="match status" value="1"/>
</dbReference>
<gene>
    <name evidence="2" type="ORF">BVG16_19310</name>
</gene>
<evidence type="ECO:0000259" key="1">
    <source>
        <dbReference type="Pfam" id="PF13556"/>
    </source>
</evidence>
<dbReference type="PANTHER" id="PTHR33744">
    <property type="entry name" value="CARBOHYDRATE DIACID REGULATOR"/>
    <property type="match status" value="1"/>
</dbReference>
<name>A0A1T2X8Z9_9BACL</name>
<reference evidence="2 3" key="1">
    <citation type="submission" date="2017-01" db="EMBL/GenBank/DDBJ databases">
        <title>Genome analysis of Paenibacillus selenitrireducens ES3-24.</title>
        <authorList>
            <person name="Xu D."/>
            <person name="Yao R."/>
            <person name="Zheng S."/>
        </authorList>
    </citation>
    <scope>NUCLEOTIDE SEQUENCE [LARGE SCALE GENOMIC DNA]</scope>
    <source>
        <strain evidence="2 3">ES3-24</strain>
    </source>
</reference>
<accession>A0A1T2X8Z9</accession>
<dbReference type="EMBL" id="MSZX01000007">
    <property type="protein sequence ID" value="OPA76341.1"/>
    <property type="molecule type" value="Genomic_DNA"/>
</dbReference>
<protein>
    <recommendedName>
        <fullName evidence="1">PucR C-terminal helix-turn-helix domain-containing protein</fullName>
    </recommendedName>
</protein>
<dbReference type="STRING" id="1324314.BVG16_19310"/>
<dbReference type="InterPro" id="IPR009057">
    <property type="entry name" value="Homeodomain-like_sf"/>
</dbReference>
<dbReference type="SUPFAM" id="SSF46689">
    <property type="entry name" value="Homeodomain-like"/>
    <property type="match status" value="1"/>
</dbReference>
<evidence type="ECO:0000313" key="3">
    <source>
        <dbReference type="Proteomes" id="UP000190188"/>
    </source>
</evidence>
<feature type="domain" description="PucR C-terminal helix-turn-helix" evidence="1">
    <location>
        <begin position="311"/>
        <end position="367"/>
    </location>
</feature>
<dbReference type="OrthoDB" id="9792148at2"/>
<sequence length="375" mass="43090">MNNLTIKSRLEQLLDVTLSVSSSTESEWNHLREQADRMDENAISLVLDGVIYFRWIQEGNQIQLLSVEEDRLKGAERSLIEWILESTPLGAKDTHITRSTASEEQKAVQLGEWIAEQLGVQYKVATDQDIPDSMTLKSRLLPNMIPILLVSEHPHPTHTSYLDLYKLLKSYFGGEVYLIPLQEKEWLILCPEELIFMASADDREEDSSEKPEETLGSFCEGLYELLSSEWLGECHVAISHPVVPARMLLSTVALLRETVYLGRAFHVTSNIHLPWMLHMERLINSIPDGERRHFMDRVLARSDVFMDTETLTTLETFFSLDCNVSDTAKKLYIHRNTLLYRLDKIKQETGLDVRTFGDAVLVKLILLLYKVTKRK</sequence>
<dbReference type="RefSeq" id="WP_078500664.1">
    <property type="nucleotide sequence ID" value="NZ_MSZX01000007.1"/>
</dbReference>
<dbReference type="Proteomes" id="UP000190188">
    <property type="component" value="Unassembled WGS sequence"/>
</dbReference>